<dbReference type="Proteomes" id="UP000031532">
    <property type="component" value="Unassembled WGS sequence"/>
</dbReference>
<keyword evidence="2" id="KW-0812">Transmembrane</keyword>
<protein>
    <submittedName>
        <fullName evidence="3">Uncharacterized protein</fullName>
    </submittedName>
</protein>
<feature type="transmembrane region" description="Helical" evidence="2">
    <location>
        <begin position="12"/>
        <end position="31"/>
    </location>
</feature>
<dbReference type="EMBL" id="JTJC03000004">
    <property type="protein sequence ID" value="NHC36178.1"/>
    <property type="molecule type" value="Genomic_DNA"/>
</dbReference>
<feature type="compositionally biased region" description="Polar residues" evidence="1">
    <location>
        <begin position="52"/>
        <end position="67"/>
    </location>
</feature>
<gene>
    <name evidence="3" type="ORF">QH73_0016255</name>
</gene>
<dbReference type="AlphaFoldDB" id="A0A9X5I502"/>
<feature type="region of interest" description="Disordered" evidence="1">
    <location>
        <begin position="48"/>
        <end position="98"/>
    </location>
</feature>
<organism evidence="3 4">
    <name type="scientific">Scytonema millei VB511283</name>
    <dbReference type="NCBI Taxonomy" id="1245923"/>
    <lineage>
        <taxon>Bacteria</taxon>
        <taxon>Bacillati</taxon>
        <taxon>Cyanobacteriota</taxon>
        <taxon>Cyanophyceae</taxon>
        <taxon>Nostocales</taxon>
        <taxon>Scytonemataceae</taxon>
        <taxon>Scytonema</taxon>
    </lineage>
</organism>
<keyword evidence="2" id="KW-1133">Transmembrane helix</keyword>
<keyword evidence="2" id="KW-0472">Membrane</keyword>
<evidence type="ECO:0000313" key="4">
    <source>
        <dbReference type="Proteomes" id="UP000031532"/>
    </source>
</evidence>
<feature type="compositionally biased region" description="Low complexity" evidence="1">
    <location>
        <begin position="82"/>
        <end position="98"/>
    </location>
</feature>
<dbReference type="OrthoDB" id="511601at2"/>
<keyword evidence="4" id="KW-1185">Reference proteome</keyword>
<proteinExistence type="predicted"/>
<evidence type="ECO:0000313" key="3">
    <source>
        <dbReference type="EMBL" id="NHC36178.1"/>
    </source>
</evidence>
<name>A0A9X5I502_9CYAN</name>
<evidence type="ECO:0000256" key="1">
    <source>
        <dbReference type="SAM" id="MobiDB-lite"/>
    </source>
</evidence>
<dbReference type="RefSeq" id="WP_039717129.1">
    <property type="nucleotide sequence ID" value="NZ_JTJC03000004.1"/>
</dbReference>
<comment type="caution">
    <text evidence="3">The sequence shown here is derived from an EMBL/GenBank/DDBJ whole genome shotgun (WGS) entry which is preliminary data.</text>
</comment>
<sequence length="204" mass="21628">MNAKSPVSYPAVIIASVLGVLGLVGILLLWFQVSITIEPMGSDTAVLPGKSAINSPSETDVTNSTDTVPPASTPSERSVERTTIAQSTPQAPTAAPVPGALRVSNQSEQPLRVALLTKQPGTSSTDNNDKYSEPIHWDFAPGEGSSQGLILSLPQGNLKLKKGDIIVAFAEDGSRRYWGPYVVGETPAPILDRKTSEWQLVLQP</sequence>
<evidence type="ECO:0000256" key="2">
    <source>
        <dbReference type="SAM" id="Phobius"/>
    </source>
</evidence>
<accession>A0A9X5I502</accession>
<reference evidence="3 4" key="1">
    <citation type="journal article" date="2015" name="Genome Announc.">
        <title>Draft Genome Sequence of the Terrestrial Cyanobacterium Scytonema millei VB511283, Isolated from Eastern India.</title>
        <authorList>
            <person name="Sen D."/>
            <person name="Chandrababunaidu M.M."/>
            <person name="Singh D."/>
            <person name="Sanghi N."/>
            <person name="Ghorai A."/>
            <person name="Mishra G.P."/>
            <person name="Madduluri M."/>
            <person name="Adhikary S.P."/>
            <person name="Tripathy S."/>
        </authorList>
    </citation>
    <scope>NUCLEOTIDE SEQUENCE [LARGE SCALE GENOMIC DNA]</scope>
    <source>
        <strain evidence="3 4">VB511283</strain>
    </source>
</reference>